<dbReference type="InterPro" id="IPR036249">
    <property type="entry name" value="Thioredoxin-like_sf"/>
</dbReference>
<feature type="domain" description="Thioredoxin" evidence="2">
    <location>
        <begin position="34"/>
        <end position="154"/>
    </location>
</feature>
<accession>A0A9J6DL94</accession>
<protein>
    <recommendedName>
        <fullName evidence="2">Thioredoxin domain-containing protein</fullName>
    </recommendedName>
</protein>
<keyword evidence="1" id="KW-1015">Disulfide bond</keyword>
<dbReference type="CDD" id="cd02947">
    <property type="entry name" value="TRX_family"/>
    <property type="match status" value="1"/>
</dbReference>
<sequence length="154" mass="16473">MSSSSCGRCGVAFCKTVCPPVFSTLCRVLFIEYRVFLSKMPVKQVTDDARFQAELSNSGASLVIVDFTASWCGPCQRMAPVFESLSNKYTQAVFLKVDIDQCQDIAAAHGLPVDAEVEIACAVTLRLPPVCGISEAVLMTIVASGVDDEGPLLS</sequence>
<dbReference type="SUPFAM" id="SSF52833">
    <property type="entry name" value="Thioredoxin-like"/>
    <property type="match status" value="1"/>
</dbReference>
<dbReference type="VEuPathDB" id="VectorBase:LOC119172823"/>
<dbReference type="InterPro" id="IPR017937">
    <property type="entry name" value="Thioredoxin_CS"/>
</dbReference>
<reference evidence="3" key="2">
    <citation type="submission" date="2021-09" db="EMBL/GenBank/DDBJ databases">
        <authorList>
            <person name="Jia N."/>
            <person name="Wang J."/>
            <person name="Shi W."/>
            <person name="Du L."/>
            <person name="Sun Y."/>
            <person name="Zhan W."/>
            <person name="Jiang J."/>
            <person name="Wang Q."/>
            <person name="Zhang B."/>
            <person name="Ji P."/>
            <person name="Sakyi L.B."/>
            <person name="Cui X."/>
            <person name="Yuan T."/>
            <person name="Jiang B."/>
            <person name="Yang W."/>
            <person name="Lam T.T.-Y."/>
            <person name="Chang Q."/>
            <person name="Ding S."/>
            <person name="Wang X."/>
            <person name="Zhu J."/>
            <person name="Ruan X."/>
            <person name="Zhao L."/>
            <person name="Wei J."/>
            <person name="Que T."/>
            <person name="Du C."/>
            <person name="Cheng J."/>
            <person name="Dai P."/>
            <person name="Han X."/>
            <person name="Huang E."/>
            <person name="Gao Y."/>
            <person name="Liu J."/>
            <person name="Shao H."/>
            <person name="Ye R."/>
            <person name="Li L."/>
            <person name="Wei W."/>
            <person name="Wang X."/>
            <person name="Wang C."/>
            <person name="Huo Q."/>
            <person name="Li W."/>
            <person name="Guo W."/>
            <person name="Chen H."/>
            <person name="Chen S."/>
            <person name="Zhou L."/>
            <person name="Zhou L."/>
            <person name="Ni X."/>
            <person name="Tian J."/>
            <person name="Zhou Y."/>
            <person name="Sheng Y."/>
            <person name="Liu T."/>
            <person name="Pan Y."/>
            <person name="Xia L."/>
            <person name="Li J."/>
            <person name="Zhao F."/>
            <person name="Cao W."/>
        </authorList>
    </citation>
    <scope>NUCLEOTIDE SEQUENCE</scope>
    <source>
        <strain evidence="3">Rmic-2018</strain>
        <tissue evidence="3">Larvae</tissue>
    </source>
</reference>
<dbReference type="PROSITE" id="PS51352">
    <property type="entry name" value="THIOREDOXIN_2"/>
    <property type="match status" value="1"/>
</dbReference>
<evidence type="ECO:0000259" key="2">
    <source>
        <dbReference type="PROSITE" id="PS51352"/>
    </source>
</evidence>
<dbReference type="Pfam" id="PF00085">
    <property type="entry name" value="Thioredoxin"/>
    <property type="match status" value="1"/>
</dbReference>
<dbReference type="PROSITE" id="PS00194">
    <property type="entry name" value="THIOREDOXIN_1"/>
    <property type="match status" value="1"/>
</dbReference>
<dbReference type="Proteomes" id="UP000821866">
    <property type="component" value="Chromosome 6"/>
</dbReference>
<evidence type="ECO:0000256" key="1">
    <source>
        <dbReference type="ARBA" id="ARBA00023157"/>
    </source>
</evidence>
<dbReference type="AlphaFoldDB" id="A0A9J6DL94"/>
<gene>
    <name evidence="3" type="ORF">HPB51_000957</name>
</gene>
<evidence type="ECO:0000313" key="4">
    <source>
        <dbReference type="Proteomes" id="UP000821866"/>
    </source>
</evidence>
<keyword evidence="4" id="KW-1185">Reference proteome</keyword>
<evidence type="ECO:0000313" key="3">
    <source>
        <dbReference type="EMBL" id="KAH8022657.1"/>
    </source>
</evidence>
<dbReference type="Gene3D" id="3.40.30.10">
    <property type="entry name" value="Glutaredoxin"/>
    <property type="match status" value="1"/>
</dbReference>
<comment type="caution">
    <text evidence="3">The sequence shown here is derived from an EMBL/GenBank/DDBJ whole genome shotgun (WGS) entry which is preliminary data.</text>
</comment>
<organism evidence="3 4">
    <name type="scientific">Rhipicephalus microplus</name>
    <name type="common">Cattle tick</name>
    <name type="synonym">Boophilus microplus</name>
    <dbReference type="NCBI Taxonomy" id="6941"/>
    <lineage>
        <taxon>Eukaryota</taxon>
        <taxon>Metazoa</taxon>
        <taxon>Ecdysozoa</taxon>
        <taxon>Arthropoda</taxon>
        <taxon>Chelicerata</taxon>
        <taxon>Arachnida</taxon>
        <taxon>Acari</taxon>
        <taxon>Parasitiformes</taxon>
        <taxon>Ixodida</taxon>
        <taxon>Ixodoidea</taxon>
        <taxon>Ixodidae</taxon>
        <taxon>Rhipicephalinae</taxon>
        <taxon>Rhipicephalus</taxon>
        <taxon>Boophilus</taxon>
    </lineage>
</organism>
<reference evidence="3" key="1">
    <citation type="journal article" date="2020" name="Cell">
        <title>Large-Scale Comparative Analyses of Tick Genomes Elucidate Their Genetic Diversity and Vector Capacities.</title>
        <authorList>
            <consortium name="Tick Genome and Microbiome Consortium (TIGMIC)"/>
            <person name="Jia N."/>
            <person name="Wang J."/>
            <person name="Shi W."/>
            <person name="Du L."/>
            <person name="Sun Y."/>
            <person name="Zhan W."/>
            <person name="Jiang J.F."/>
            <person name="Wang Q."/>
            <person name="Zhang B."/>
            <person name="Ji P."/>
            <person name="Bell-Sakyi L."/>
            <person name="Cui X.M."/>
            <person name="Yuan T.T."/>
            <person name="Jiang B.G."/>
            <person name="Yang W.F."/>
            <person name="Lam T.T."/>
            <person name="Chang Q.C."/>
            <person name="Ding S.J."/>
            <person name="Wang X.J."/>
            <person name="Zhu J.G."/>
            <person name="Ruan X.D."/>
            <person name="Zhao L."/>
            <person name="Wei J.T."/>
            <person name="Ye R.Z."/>
            <person name="Que T.C."/>
            <person name="Du C.H."/>
            <person name="Zhou Y.H."/>
            <person name="Cheng J.X."/>
            <person name="Dai P.F."/>
            <person name="Guo W.B."/>
            <person name="Han X.H."/>
            <person name="Huang E.J."/>
            <person name="Li L.F."/>
            <person name="Wei W."/>
            <person name="Gao Y.C."/>
            <person name="Liu J.Z."/>
            <person name="Shao H.Z."/>
            <person name="Wang X."/>
            <person name="Wang C.C."/>
            <person name="Yang T.C."/>
            <person name="Huo Q.B."/>
            <person name="Li W."/>
            <person name="Chen H.Y."/>
            <person name="Chen S.E."/>
            <person name="Zhou L.G."/>
            <person name="Ni X.B."/>
            <person name="Tian J.H."/>
            <person name="Sheng Y."/>
            <person name="Liu T."/>
            <person name="Pan Y.S."/>
            <person name="Xia L.Y."/>
            <person name="Li J."/>
            <person name="Zhao F."/>
            <person name="Cao W.C."/>
        </authorList>
    </citation>
    <scope>NUCLEOTIDE SEQUENCE</scope>
    <source>
        <strain evidence="3">Rmic-2018</strain>
    </source>
</reference>
<proteinExistence type="predicted"/>
<dbReference type="InterPro" id="IPR013766">
    <property type="entry name" value="Thioredoxin_domain"/>
</dbReference>
<dbReference type="EMBL" id="JABSTU010000008">
    <property type="protein sequence ID" value="KAH8022657.1"/>
    <property type="molecule type" value="Genomic_DNA"/>
</dbReference>
<dbReference type="PANTHER" id="PTHR46115">
    <property type="entry name" value="THIOREDOXIN-LIKE PROTEIN 1"/>
    <property type="match status" value="1"/>
</dbReference>
<name>A0A9J6DL94_RHIMP</name>